<protein>
    <submittedName>
        <fullName evidence="1">Uncharacterized protein</fullName>
    </submittedName>
</protein>
<organism evidence="1 2">
    <name type="scientific">Parasitella parasitica</name>
    <dbReference type="NCBI Taxonomy" id="35722"/>
    <lineage>
        <taxon>Eukaryota</taxon>
        <taxon>Fungi</taxon>
        <taxon>Fungi incertae sedis</taxon>
        <taxon>Mucoromycota</taxon>
        <taxon>Mucoromycotina</taxon>
        <taxon>Mucoromycetes</taxon>
        <taxon>Mucorales</taxon>
        <taxon>Mucorineae</taxon>
        <taxon>Mucoraceae</taxon>
        <taxon>Parasitella</taxon>
    </lineage>
</organism>
<dbReference type="AlphaFoldDB" id="A0A0B7NII0"/>
<gene>
    <name evidence="1" type="primary">PARPA_12690.1 scaffold 45263</name>
</gene>
<evidence type="ECO:0000313" key="2">
    <source>
        <dbReference type="Proteomes" id="UP000054107"/>
    </source>
</evidence>
<evidence type="ECO:0000313" key="1">
    <source>
        <dbReference type="EMBL" id="CEP18386.1"/>
    </source>
</evidence>
<accession>A0A0B7NII0</accession>
<dbReference type="Proteomes" id="UP000054107">
    <property type="component" value="Unassembled WGS sequence"/>
</dbReference>
<name>A0A0B7NII0_9FUNG</name>
<dbReference type="STRING" id="35722.A0A0B7NII0"/>
<reference evidence="1 2" key="1">
    <citation type="submission" date="2014-09" db="EMBL/GenBank/DDBJ databases">
        <authorList>
            <person name="Ellenberger Sabrina"/>
        </authorList>
    </citation>
    <scope>NUCLEOTIDE SEQUENCE [LARGE SCALE GENOMIC DNA]</scope>
    <source>
        <strain evidence="1 2">CBS 412.66</strain>
    </source>
</reference>
<dbReference type="EMBL" id="LN733809">
    <property type="protein sequence ID" value="CEP18386.1"/>
    <property type="molecule type" value="Genomic_DNA"/>
</dbReference>
<dbReference type="OrthoDB" id="2240650at2759"/>
<sequence>MPPSLQKKSTDVMDILTCIDRNTVTPKQAKLQLLTLAVDMDSLKGHIIEGIGDMLTKLPLDTIVGKNKVGEVDIQTRYYEPLLSSILADNTKKVILRWPNKMDEVTPENTTRCNHIYIDPIEIWKTSWVWRDTWKLAVLSRNNCLNKGHPTISFQVNGFQLIFYMTQRLHQRFYTMTEIGRVKVPDSLSSIESFATMKNLQTLLYVTHVFWYCCYSASLPNYSPLPCNSSSPDIVALFNMASNSSSKFRDCPIQYN</sequence>
<keyword evidence="2" id="KW-1185">Reference proteome</keyword>
<proteinExistence type="predicted"/>